<dbReference type="eggNOG" id="ENOG5030PN4">
    <property type="taxonomic scope" value="Bacteria"/>
</dbReference>
<name>E8PMF5_THESS</name>
<dbReference type="EMBL" id="CP001962">
    <property type="protein sequence ID" value="ADW22496.1"/>
    <property type="molecule type" value="Genomic_DNA"/>
</dbReference>
<sequence length="810" mass="87273">MGSLALGRTVVHPGEAFTLVYSGVRGTLSWQVEPFRPLLLPDKGEGLALVVLEVPFTLSPGVYPVCLVFGEATLCQEVEVPRVERLVAQVPARAEGTLTLRLENRGNVPLRVSLSSAPESPVFLPLQEVDLAPGEEKVLSLAPGEGGNLVLVLAYGERRERYLVRMEGQGGGPSPYRLEGRLTLGYPGPYGALALEGPLAQGVGVSLRAEGEGQRLSGRLRLDLGSFGLVLSTLPSLGLAYREGPLYLAVAYPWSLEGEWREAGDTYRLEVRPERFRLSYASFGLSLQGGCTLGEGTGCQAPFFRLERTGEPAYFLAWEGGLLLGGSIPGFSLEGTLFPALSLRGSHWGSLGEGTYRLEGALDPYGGMLAGNLSWPLDPALRLQLSASLGQERALGAGLSYRLGSMSFGLQGKLGLFPLDGSLMGTWTWEEGPYGLRLEGWWTPGSTRLGLEGRYAFSLGVPQEVTLALGGYDRLPLEGQVLLEGKPVASARVVVPGMSTLTDGEGRFRIYLPREGGRVRILPPPGTLAFPLEVEADGRAPLRLELPPASALRLVCEGEGGRGAYLAAGMVAQVACGAQAVLPPGVYRVYPQALPGYQAREGDGEVLLKALEEKSLVLTFQKRPVEVLEEAAFRFIRFFPPKPAPGEEVRLEVGGVRGNLWLAWDGKTLAGTPQADGTLRFTFQVPWEAEKTLVLRLQGEGFSRELLLPLDEGRELLEVEVVPARASPGEEVEIKVRVRFPAEGVSLLLPTGEGLALALVGERTYGTRLLVDEKLAGLAEPLGTRRALVFKVVARQGQKLVEKRFRIFLP</sequence>
<gene>
    <name evidence="1" type="ordered locus">TSC_c18830</name>
</gene>
<dbReference type="Proteomes" id="UP000008087">
    <property type="component" value="Chromosome"/>
</dbReference>
<protein>
    <submittedName>
        <fullName evidence="1">Uncharacterized protein</fullName>
    </submittedName>
</protein>
<dbReference type="KEGG" id="tsc:TSC_c18830"/>
<reference evidence="2" key="1">
    <citation type="submission" date="2010-03" db="EMBL/GenBank/DDBJ databases">
        <title>The genome sequence of Thermus scotoductus SA-01.</title>
        <authorList>
            <person name="Gounder K."/>
            <person name="Liesegang H."/>
            <person name="Brzuszkiewicz E."/>
            <person name="Wollherr A."/>
            <person name="Daniel R."/>
            <person name="Gottschalk G."/>
            <person name="van Heerden E."/>
            <person name="Litthauer D."/>
        </authorList>
    </citation>
    <scope>NUCLEOTIDE SEQUENCE [LARGE SCALE GENOMIC DNA]</scope>
    <source>
        <strain evidence="2">ATCC 700910 / SA-01</strain>
    </source>
</reference>
<dbReference type="STRING" id="743525.TSC_c18830"/>
<dbReference type="AlphaFoldDB" id="E8PMF5"/>
<organism evidence="1 2">
    <name type="scientific">Thermus scotoductus (strain ATCC 700910 / SA-01)</name>
    <dbReference type="NCBI Taxonomy" id="743525"/>
    <lineage>
        <taxon>Bacteria</taxon>
        <taxon>Thermotogati</taxon>
        <taxon>Deinococcota</taxon>
        <taxon>Deinococci</taxon>
        <taxon>Thermales</taxon>
        <taxon>Thermaceae</taxon>
        <taxon>Thermus</taxon>
    </lineage>
</organism>
<evidence type="ECO:0000313" key="1">
    <source>
        <dbReference type="EMBL" id="ADW22496.1"/>
    </source>
</evidence>
<dbReference type="HOGENOM" id="CLU_347113_0_0_0"/>
<accession>E8PMF5</accession>
<reference evidence="1 2" key="2">
    <citation type="journal article" date="2011" name="BMC Genomics">
        <title>Sequence of the hyperplastic genome of the naturally competent Thermus scotoductus SA-01.</title>
        <authorList>
            <person name="Gounder K."/>
            <person name="Brzuszkiewicz E."/>
            <person name="Liesegang H."/>
            <person name="Wollherr A."/>
            <person name="Daniel R."/>
            <person name="Gottschalk G."/>
            <person name="Reva O."/>
            <person name="Kumwenda B."/>
            <person name="Srivastava M."/>
            <person name="Bricio C."/>
            <person name="Berenguer J."/>
            <person name="van Heerden E."/>
            <person name="Litthauer D."/>
        </authorList>
    </citation>
    <scope>NUCLEOTIDE SEQUENCE [LARGE SCALE GENOMIC DNA]</scope>
    <source>
        <strain evidence="2">ATCC 700910 / SA-01</strain>
    </source>
</reference>
<proteinExistence type="predicted"/>
<evidence type="ECO:0000313" key="2">
    <source>
        <dbReference type="Proteomes" id="UP000008087"/>
    </source>
</evidence>